<protein>
    <submittedName>
        <fullName evidence="2">Amidase</fullName>
        <ecNumber evidence="2">3.5.1.4</ecNumber>
    </submittedName>
</protein>
<dbReference type="RefSeq" id="WP_046475896.1">
    <property type="nucleotide sequence ID" value="NZ_CP011132.1"/>
</dbReference>
<dbReference type="KEGG" id="cama:F384_01140"/>
<dbReference type="InterPro" id="IPR000120">
    <property type="entry name" value="Amidase"/>
</dbReference>
<proteinExistence type="predicted"/>
<sequence>MNKINNPITEMSALALSDSIKSREVSCVEVMNAYLDKIEVLNPKVNAIVSLQDRDDLVEQARNKDKQLANGQYMGWMHGFPHAVKDLSAVKGIALTNGSPIFKDFIAPNDSVMVERIRNKGAIFIGKTNTPEFGLGSNTINNVFGTTWNAWDQTKSSGGSSGGAAVALALQMLPVADGSDMMGSLRNPAAWNNIIGFRPSQGRVPFGPTPEVFVSQLGLEGPMGRNIADTARLLQTQSGYDARVPLSLGQPLAPFTPPERKLRIGWLADLNGALPMEEGVLSLCENALKVFEKLGHSVEPVKLDVTAEQMWETWLVWRHWIVSNGLRPLYDKPETRALLKPQAVWEVEGGLELTARDAYLASVQRSTIYQAFNKLFAEYDIVVLPTAQIFPFDPSQHSPQEVAGKQMDTYHRYMEVVVPATLIGSPSLSVPVGFNAQGLPMGMQLIGPHAHDMEVLSIGQIYEQETRWNLDYRPKLLQP</sequence>
<dbReference type="Pfam" id="PF01425">
    <property type="entry name" value="Amidase"/>
    <property type="match status" value="1"/>
</dbReference>
<dbReference type="PATRIC" id="fig|1261127.3.peg.227"/>
<dbReference type="EC" id="3.5.1.4" evidence="2"/>
<dbReference type="Gene3D" id="3.90.1300.10">
    <property type="entry name" value="Amidase signature (AS) domain"/>
    <property type="match status" value="1"/>
</dbReference>
<accession>A0A0F6RDP1</accession>
<gene>
    <name evidence="2" type="ORF">F384_01140</name>
</gene>
<dbReference type="PANTHER" id="PTHR11895">
    <property type="entry name" value="TRANSAMIDASE"/>
    <property type="match status" value="1"/>
</dbReference>
<dbReference type="HOGENOM" id="CLU_009600_0_4_6"/>
<name>A0A0F6RDP1_CITAM</name>
<dbReference type="AlphaFoldDB" id="A0A0F6RDP1"/>
<dbReference type="Proteomes" id="UP000034085">
    <property type="component" value="Chromosome"/>
</dbReference>
<dbReference type="NCBIfam" id="NF005686">
    <property type="entry name" value="PRK07486.1"/>
    <property type="match status" value="1"/>
</dbReference>
<evidence type="ECO:0000313" key="3">
    <source>
        <dbReference type="Proteomes" id="UP000034085"/>
    </source>
</evidence>
<keyword evidence="2" id="KW-0378">Hydrolase</keyword>
<evidence type="ECO:0000313" key="2">
    <source>
        <dbReference type="EMBL" id="AKE57845.1"/>
    </source>
</evidence>
<organism evidence="2 3">
    <name type="scientific">Citrobacter amalonaticus Y19</name>
    <dbReference type="NCBI Taxonomy" id="1261127"/>
    <lineage>
        <taxon>Bacteria</taxon>
        <taxon>Pseudomonadati</taxon>
        <taxon>Pseudomonadota</taxon>
        <taxon>Gammaproteobacteria</taxon>
        <taxon>Enterobacterales</taxon>
        <taxon>Enterobacteriaceae</taxon>
        <taxon>Citrobacter</taxon>
    </lineage>
</organism>
<dbReference type="PANTHER" id="PTHR11895:SF76">
    <property type="entry name" value="INDOLEACETAMIDE HYDROLASE"/>
    <property type="match status" value="1"/>
</dbReference>
<dbReference type="InterPro" id="IPR036928">
    <property type="entry name" value="AS_sf"/>
</dbReference>
<dbReference type="InterPro" id="IPR023631">
    <property type="entry name" value="Amidase_dom"/>
</dbReference>
<reference evidence="2 3" key="1">
    <citation type="journal article" date="2013" name="Appl. Microbiol. Biotechnol.">
        <title>Glycerol assimilation and production of 1,3-propanediol by Citrobacter amalonaticus Y19.</title>
        <authorList>
            <person name="Ainala S.K."/>
            <person name="Ashok S."/>
            <person name="Ko Y."/>
            <person name="Park S."/>
        </authorList>
    </citation>
    <scope>NUCLEOTIDE SEQUENCE [LARGE SCALE GENOMIC DNA]</scope>
    <source>
        <strain evidence="2 3">Y19</strain>
    </source>
</reference>
<dbReference type="EMBL" id="CP011132">
    <property type="protein sequence ID" value="AKE57845.1"/>
    <property type="molecule type" value="Genomic_DNA"/>
</dbReference>
<evidence type="ECO:0000259" key="1">
    <source>
        <dbReference type="Pfam" id="PF01425"/>
    </source>
</evidence>
<feature type="domain" description="Amidase" evidence="1">
    <location>
        <begin position="29"/>
        <end position="456"/>
    </location>
</feature>
<dbReference type="SUPFAM" id="SSF75304">
    <property type="entry name" value="Amidase signature (AS) enzymes"/>
    <property type="match status" value="1"/>
</dbReference>
<dbReference type="GO" id="GO:0004040">
    <property type="term" value="F:amidase activity"/>
    <property type="evidence" value="ECO:0007669"/>
    <property type="project" value="UniProtKB-EC"/>
</dbReference>
<dbReference type="OrthoDB" id="9811471at2"/>